<name>A0A7X0EHV1_9PROT</name>
<dbReference type="Proteomes" id="UP000539175">
    <property type="component" value="Unassembled WGS sequence"/>
</dbReference>
<accession>A0A7X0EHV1</accession>
<dbReference type="EMBL" id="JACIIZ010000023">
    <property type="protein sequence ID" value="MBB6255059.1"/>
    <property type="molecule type" value="Genomic_DNA"/>
</dbReference>
<evidence type="ECO:0000313" key="1">
    <source>
        <dbReference type="EMBL" id="MBB6255059.1"/>
    </source>
</evidence>
<dbReference type="AlphaFoldDB" id="A0A7X0EHV1"/>
<organism evidence="1 2">
    <name type="scientific">Nitrospirillum iridis</name>
    <dbReference type="NCBI Taxonomy" id="765888"/>
    <lineage>
        <taxon>Bacteria</taxon>
        <taxon>Pseudomonadati</taxon>
        <taxon>Pseudomonadota</taxon>
        <taxon>Alphaproteobacteria</taxon>
        <taxon>Rhodospirillales</taxon>
        <taxon>Azospirillaceae</taxon>
        <taxon>Nitrospirillum</taxon>
    </lineage>
</organism>
<dbReference type="RefSeq" id="WP_184807577.1">
    <property type="nucleotide sequence ID" value="NZ_JACIIZ010000023.1"/>
</dbReference>
<gene>
    <name evidence="1" type="ORF">FHS74_005655</name>
</gene>
<proteinExistence type="predicted"/>
<reference evidence="1 2" key="1">
    <citation type="submission" date="2020-08" db="EMBL/GenBank/DDBJ databases">
        <title>Genomic Encyclopedia of Type Strains, Phase IV (KMG-IV): sequencing the most valuable type-strain genomes for metagenomic binning, comparative biology and taxonomic classification.</title>
        <authorList>
            <person name="Goeker M."/>
        </authorList>
    </citation>
    <scope>NUCLEOTIDE SEQUENCE [LARGE SCALE GENOMIC DNA]</scope>
    <source>
        <strain evidence="1 2">DSM 22198</strain>
    </source>
</reference>
<protein>
    <submittedName>
        <fullName evidence="1">Uncharacterized protein</fullName>
    </submittedName>
</protein>
<comment type="caution">
    <text evidence="1">The sequence shown here is derived from an EMBL/GenBank/DDBJ whole genome shotgun (WGS) entry which is preliminary data.</text>
</comment>
<evidence type="ECO:0000313" key="2">
    <source>
        <dbReference type="Proteomes" id="UP000539175"/>
    </source>
</evidence>
<sequence length="114" mass="12844">MERKNKERVSRSQGSQPTIFKDATTDALASMVMALLGEVMVLRDRLDAHERLAGGYGPADVDAFRPDPEARAYRAAYRQLAYDRVLGVARDKLLPDSLREQRDYDSVLDEVTTN</sequence>
<keyword evidence="2" id="KW-1185">Reference proteome</keyword>